<evidence type="ECO:0000256" key="1">
    <source>
        <dbReference type="SAM" id="MobiDB-lite"/>
    </source>
</evidence>
<dbReference type="AlphaFoldDB" id="A0A9P0AHL3"/>
<dbReference type="GO" id="GO:0043130">
    <property type="term" value="F:ubiquitin binding"/>
    <property type="evidence" value="ECO:0007669"/>
    <property type="project" value="TreeGrafter"/>
</dbReference>
<accession>A0A9P0AHL3</accession>
<dbReference type="Gene3D" id="3.40.30.10">
    <property type="entry name" value="Glutaredoxin"/>
    <property type="match status" value="1"/>
</dbReference>
<dbReference type="InterPro" id="IPR036249">
    <property type="entry name" value="Thioredoxin-like_sf"/>
</dbReference>
<dbReference type="InterPro" id="IPR006577">
    <property type="entry name" value="UAS"/>
</dbReference>
<evidence type="ECO:0000313" key="4">
    <source>
        <dbReference type="EMBL" id="CAH0394736.1"/>
    </source>
</evidence>
<dbReference type="InterPro" id="IPR029071">
    <property type="entry name" value="Ubiquitin-like_domsf"/>
</dbReference>
<dbReference type="PROSITE" id="PS50033">
    <property type="entry name" value="UBX"/>
    <property type="match status" value="1"/>
</dbReference>
<dbReference type="KEGG" id="btab:109034959"/>
<proteinExistence type="predicted"/>
<feature type="domain" description="Ubiquitin-like" evidence="3">
    <location>
        <begin position="106"/>
        <end position="174"/>
    </location>
</feature>
<feature type="compositionally biased region" description="Basic and acidic residues" evidence="1">
    <location>
        <begin position="494"/>
        <end position="513"/>
    </location>
</feature>
<evidence type="ECO:0000259" key="2">
    <source>
        <dbReference type="PROSITE" id="PS50033"/>
    </source>
</evidence>
<reference evidence="4" key="1">
    <citation type="submission" date="2021-12" db="EMBL/GenBank/DDBJ databases">
        <authorList>
            <person name="King R."/>
        </authorList>
    </citation>
    <scope>NUCLEOTIDE SEQUENCE</scope>
</reference>
<dbReference type="Pfam" id="PF00789">
    <property type="entry name" value="UBX"/>
    <property type="match status" value="1"/>
</dbReference>
<dbReference type="Proteomes" id="UP001152759">
    <property type="component" value="Chromosome 8"/>
</dbReference>
<dbReference type="SUPFAM" id="SSF54236">
    <property type="entry name" value="Ubiquitin-like"/>
    <property type="match status" value="3"/>
</dbReference>
<dbReference type="SMART" id="SM00166">
    <property type="entry name" value="UBX"/>
    <property type="match status" value="1"/>
</dbReference>
<evidence type="ECO:0008006" key="6">
    <source>
        <dbReference type="Google" id="ProtNLM"/>
    </source>
</evidence>
<dbReference type="Pfam" id="PF21021">
    <property type="entry name" value="FAF1"/>
    <property type="match status" value="1"/>
</dbReference>
<dbReference type="PANTHER" id="PTHR23322:SF96">
    <property type="entry name" value="FAS-ASSOCIATED FACTOR 1"/>
    <property type="match status" value="1"/>
</dbReference>
<protein>
    <recommendedName>
        <fullName evidence="6">FAS-associated factor 1</fullName>
    </recommendedName>
</protein>
<dbReference type="CDD" id="cd01771">
    <property type="entry name" value="UBX_UBXN3A"/>
    <property type="match status" value="1"/>
</dbReference>
<dbReference type="SMART" id="SM00594">
    <property type="entry name" value="UAS"/>
    <property type="match status" value="1"/>
</dbReference>
<dbReference type="EMBL" id="OU963869">
    <property type="protein sequence ID" value="CAH0394736.1"/>
    <property type="molecule type" value="Genomic_DNA"/>
</dbReference>
<keyword evidence="5" id="KW-1185">Reference proteome</keyword>
<dbReference type="Gene3D" id="1.10.8.10">
    <property type="entry name" value="DNA helicase RuvA subunit, C-terminal domain"/>
    <property type="match status" value="1"/>
</dbReference>
<sequence length="655" mass="74590">MSESDENRETILANFQACTGVEDVAEAFTQLEAANWDLMTAVNQSMAQAQAGPDIEMVEQRINGETSVITPTPVSSSSNTELPITIASDFAESPSTSQCKSRARRINFTVTHLDEIVQFSVPENLTVWDVKTLIAGKTGVPVCQQLLAGWANEPQSDADTLTKLKIPHESFLFVSSLNSENNGFNTGSEEEKLKRLYTLNVHDETTKKDYSLKYPGTKLISEIKQDVAAITSIHVRHQVWSGWPSSLTDDSTELGLSGIMYPQHPLSVNRSPDAPPRKECKRIVVDIPSDSSEDFEEFEDASESFTVDDEMFVDDVASKKLQPLLPNNVEDETAGCAHFADEFRNRYGSNHPDFYPSTLDEAIREACFKPAKERKLLAVYLHHEGSVLTNVFCTQLLCFDSVLQFLKDNFIVWGWDLTYESNRNKFLTSVTNSLGTMAAHTIRNMEVERLPALLIIMRMRSNIEIFTVVHGNVGVNELLTSLIQAVDLFSEHQRKEAREEEERNAREMIKTEQDQAYQQSLEMDRAKEEARKQQELTERLEKERLENERQETEARKQAQRREVEKQLPKEPEEGETVGITKIRFRLPKGESIERKFYTSDKLKALLNFLVVKGFPQEEFKVISSWPRRDLTSLDSEETLQELKLYPQETVILEER</sequence>
<dbReference type="GO" id="GO:0036503">
    <property type="term" value="P:ERAD pathway"/>
    <property type="evidence" value="ECO:0007669"/>
    <property type="project" value="TreeGrafter"/>
</dbReference>
<dbReference type="PROSITE" id="PS50053">
    <property type="entry name" value="UBIQUITIN_2"/>
    <property type="match status" value="1"/>
</dbReference>
<dbReference type="InterPro" id="IPR033043">
    <property type="entry name" value="FAF1-like_UBX"/>
</dbReference>
<dbReference type="Pfam" id="PF14555">
    <property type="entry name" value="UBA_4"/>
    <property type="match status" value="1"/>
</dbReference>
<dbReference type="CDD" id="cd14413">
    <property type="entry name" value="UBA_FAF1"/>
    <property type="match status" value="1"/>
</dbReference>
<feature type="domain" description="UBX" evidence="2">
    <location>
        <begin position="575"/>
        <end position="652"/>
    </location>
</feature>
<gene>
    <name evidence="4" type="ORF">BEMITA_LOCUS13001</name>
</gene>
<dbReference type="InterPro" id="IPR000626">
    <property type="entry name" value="Ubiquitin-like_dom"/>
</dbReference>
<dbReference type="GO" id="GO:0005634">
    <property type="term" value="C:nucleus"/>
    <property type="evidence" value="ECO:0007669"/>
    <property type="project" value="TreeGrafter"/>
</dbReference>
<dbReference type="InterPro" id="IPR049483">
    <property type="entry name" value="FAF1_2-like_UAS"/>
</dbReference>
<dbReference type="PANTHER" id="PTHR23322">
    <property type="entry name" value="FAS-ASSOCIATED PROTEIN"/>
    <property type="match status" value="1"/>
</dbReference>
<dbReference type="InterPro" id="IPR050730">
    <property type="entry name" value="UBX_domain-protein"/>
</dbReference>
<dbReference type="GO" id="GO:0005783">
    <property type="term" value="C:endoplasmic reticulum"/>
    <property type="evidence" value="ECO:0007669"/>
    <property type="project" value="TreeGrafter"/>
</dbReference>
<organism evidence="4 5">
    <name type="scientific">Bemisia tabaci</name>
    <name type="common">Sweetpotato whitefly</name>
    <name type="synonym">Aleurodes tabaci</name>
    <dbReference type="NCBI Taxonomy" id="7038"/>
    <lineage>
        <taxon>Eukaryota</taxon>
        <taxon>Metazoa</taxon>
        <taxon>Ecdysozoa</taxon>
        <taxon>Arthropoda</taxon>
        <taxon>Hexapoda</taxon>
        <taxon>Insecta</taxon>
        <taxon>Pterygota</taxon>
        <taxon>Neoptera</taxon>
        <taxon>Paraneoptera</taxon>
        <taxon>Hemiptera</taxon>
        <taxon>Sternorrhyncha</taxon>
        <taxon>Aleyrodoidea</taxon>
        <taxon>Aleyrodidae</taxon>
        <taxon>Aleyrodinae</taxon>
        <taxon>Bemisia</taxon>
    </lineage>
</organism>
<dbReference type="InterPro" id="IPR044541">
    <property type="entry name" value="FAF1_UBA"/>
</dbReference>
<dbReference type="InterPro" id="IPR001012">
    <property type="entry name" value="UBX_dom"/>
</dbReference>
<evidence type="ECO:0000313" key="5">
    <source>
        <dbReference type="Proteomes" id="UP001152759"/>
    </source>
</evidence>
<name>A0A9P0AHL3_BEMTA</name>
<dbReference type="Gene3D" id="3.10.20.90">
    <property type="entry name" value="Phosphatidylinositol 3-kinase Catalytic Subunit, Chain A, domain 1"/>
    <property type="match status" value="3"/>
</dbReference>
<dbReference type="SUPFAM" id="SSF52833">
    <property type="entry name" value="Thioredoxin-like"/>
    <property type="match status" value="1"/>
</dbReference>
<feature type="compositionally biased region" description="Basic and acidic residues" evidence="1">
    <location>
        <begin position="522"/>
        <end position="571"/>
    </location>
</feature>
<feature type="region of interest" description="Disordered" evidence="1">
    <location>
        <begin position="494"/>
        <end position="574"/>
    </location>
</feature>
<evidence type="ECO:0000259" key="3">
    <source>
        <dbReference type="PROSITE" id="PS50053"/>
    </source>
</evidence>